<dbReference type="RefSeq" id="YP_010667830.1">
    <property type="nucleotide sequence ID" value="NC_070952.1"/>
</dbReference>
<sequence>MNKLNKLYEAMLKSWGCKFAEDHAIVLTMSGVDVPVKVDGKQTYLPTSENLNGVTIGKVFFHPACESIMSKETEVFKVVRKLTAAKIYAVFQPIFEVILNVASKKSGKTLSGKMLEQLEPFKSVTKTVKQEVNDVIKTISIDIEDQGIDSRLINFSLIKGGKTDNDETAYYTATPSFPFYGELYRVVSQNEHLKPSDRLSFNGQNVSLQALNIVIALFELAMPACIDPSRKKYSSTSPDAARLIAYLHSYGLVASDLNSLIGKFRKEFDSIGIYGIDLDWISDLDEIGELKSLIPALDYNNYNLTASPETANSINVNRISSFNPALGMFNPTGNNQQNQNVQIQQPAQNNQPKVPDSRPGENYIGCEYSPSNGIYEYKFQQSNGMVRVKRLAEDGRFISEDVQMPQMNNGNNMGMNMNPMMMNMMNMMNNPMMNNGLVPLVGMGMGNQGAFVRDPYSNNMVPSNGMVTNNGLNNNSFPQDNGLFSGGVNNGY</sequence>
<protein>
    <submittedName>
        <fullName evidence="1">Uncharacterized protein</fullName>
    </submittedName>
</protein>
<name>A0AAE8BQ26_9CAUD</name>
<keyword evidence="2" id="KW-1185">Reference proteome</keyword>
<dbReference type="GeneID" id="77943964"/>
<organism evidence="1 2">
    <name type="scientific">Erwinia phage AH04</name>
    <dbReference type="NCBI Taxonomy" id="2869569"/>
    <lineage>
        <taxon>Viruses</taxon>
        <taxon>Duplodnaviria</taxon>
        <taxon>Heunggongvirae</taxon>
        <taxon>Uroviricota</taxon>
        <taxon>Caudoviricetes</taxon>
        <taxon>Chimalliviridae</taxon>
        <taxon>Meadowvirus</taxon>
        <taxon>Meadowvirus AH04</taxon>
    </lineage>
</organism>
<dbReference type="KEGG" id="vg:77943964"/>
<evidence type="ECO:0000313" key="2">
    <source>
        <dbReference type="Proteomes" id="UP000827517"/>
    </source>
</evidence>
<dbReference type="EMBL" id="MZ501267">
    <property type="protein sequence ID" value="QZA70559.1"/>
    <property type="molecule type" value="Genomic_DNA"/>
</dbReference>
<gene>
    <name evidence="1" type="primary">76</name>
    <name evidence="1" type="ORF">AH04_76</name>
</gene>
<evidence type="ECO:0000313" key="1">
    <source>
        <dbReference type="EMBL" id="QZA70559.1"/>
    </source>
</evidence>
<reference evidence="1" key="1">
    <citation type="submission" date="2021-07" db="EMBL/GenBank/DDBJ databases">
        <authorList>
            <person name="Roth S.J."/>
            <person name="Krukonis G.P."/>
            <person name="Delesalle V.A."/>
        </authorList>
    </citation>
    <scope>NUCLEOTIDE SEQUENCE</scope>
</reference>
<dbReference type="Proteomes" id="UP000827517">
    <property type="component" value="Segment"/>
</dbReference>
<proteinExistence type="predicted"/>
<accession>A0AAE8BQ26</accession>